<keyword evidence="2" id="KW-1185">Reference proteome</keyword>
<reference evidence="1 2" key="1">
    <citation type="submission" date="2023-10" db="EMBL/GenBank/DDBJ databases">
        <title>Novel methanotroph of the genus Methylocapsa from a subarctic wetland.</title>
        <authorList>
            <person name="Belova S.E."/>
            <person name="Oshkin I.Y."/>
            <person name="Miroshnikov K."/>
            <person name="Dedysh S.N."/>
        </authorList>
    </citation>
    <scope>NUCLEOTIDE SEQUENCE [LARGE SCALE GENOMIC DNA]</scope>
    <source>
        <strain evidence="1 2">RX1</strain>
    </source>
</reference>
<evidence type="ECO:0000313" key="1">
    <source>
        <dbReference type="EMBL" id="WOJ88726.1"/>
    </source>
</evidence>
<dbReference type="Proteomes" id="UP001626536">
    <property type="component" value="Chromosome"/>
</dbReference>
<accession>A0ABZ0HS26</accession>
<proteinExistence type="predicted"/>
<gene>
    <name evidence="1" type="ORF">RZS28_12990</name>
</gene>
<organism evidence="1 2">
    <name type="scientific">Methylocapsa polymorpha</name>
    <dbReference type="NCBI Taxonomy" id="3080828"/>
    <lineage>
        <taxon>Bacteria</taxon>
        <taxon>Pseudomonadati</taxon>
        <taxon>Pseudomonadota</taxon>
        <taxon>Alphaproteobacteria</taxon>
        <taxon>Hyphomicrobiales</taxon>
        <taxon>Beijerinckiaceae</taxon>
        <taxon>Methylocapsa</taxon>
    </lineage>
</organism>
<sequence length="89" mass="9625">MAADETPEVTLVPVKKYEINVTLEDILTPLTQISSRPIEAGETGVHPELAGHLQRLSELASQLKEVVGAVNRIHPTLLAPQAQRKPPGD</sequence>
<protein>
    <submittedName>
        <fullName evidence="1">Uncharacterized protein</fullName>
    </submittedName>
</protein>
<dbReference type="RefSeq" id="WP_407338164.1">
    <property type="nucleotide sequence ID" value="NZ_CP136862.1"/>
</dbReference>
<dbReference type="EMBL" id="CP136862">
    <property type="protein sequence ID" value="WOJ88726.1"/>
    <property type="molecule type" value="Genomic_DNA"/>
</dbReference>
<name>A0ABZ0HS26_9HYPH</name>
<evidence type="ECO:0000313" key="2">
    <source>
        <dbReference type="Proteomes" id="UP001626536"/>
    </source>
</evidence>